<dbReference type="Pfam" id="PF01113">
    <property type="entry name" value="DapB_N"/>
    <property type="match status" value="1"/>
</dbReference>
<evidence type="ECO:0000313" key="4">
    <source>
        <dbReference type="EMBL" id="SOD95928.1"/>
    </source>
</evidence>
<dbReference type="OrthoDB" id="9777844at2"/>
<name>A0A286GK67_9PROT</name>
<keyword evidence="5" id="KW-1185">Reference proteome</keyword>
<dbReference type="GO" id="GO:0009089">
    <property type="term" value="P:lysine biosynthetic process via diaminopimelate"/>
    <property type="evidence" value="ECO:0007669"/>
    <property type="project" value="InterPro"/>
</dbReference>
<evidence type="ECO:0000259" key="3">
    <source>
        <dbReference type="SMART" id="SM00858"/>
    </source>
</evidence>
<evidence type="ECO:0000313" key="5">
    <source>
        <dbReference type="Proteomes" id="UP000219621"/>
    </source>
</evidence>
<dbReference type="RefSeq" id="WP_097279448.1">
    <property type="nucleotide sequence ID" value="NZ_OCNJ01000005.1"/>
</dbReference>
<dbReference type="SMART" id="SM00858">
    <property type="entry name" value="SAF"/>
    <property type="match status" value="1"/>
</dbReference>
<sequence length="432" mass="42876">MFLHALLTARAAEGRPLRVGLIGAGRLGTLALAQARRTPGLHVMAVADLTVARARAACAAAGWEEGRAEAGSPAKALRHGTTWLTDDAEALVAAGGLEVVIEATGDPEAALRHAAACLEHGRPLVMATTEADALVGPLLARRFAAAGLVYGLAYGSRPALVCELVERARTSGFEVLAAGVAAPPQSDEALAEGDRRAVAEADGTAVALALAAVANATGLAVPADPPAAPLVEPDTLADLMQPRASGGLLPRAGVVAAVTTTDAGFARGGWITVAAGGEATAAALAATGVPTDAAGRTAALWRPQALGGLEVAVSVAAACLRGEATGHPTAFLGDVVAVAKRDLAVGEVLDGPGGGTVRGALMPAEDAVAAGLLPLALADRVTLLRPVAAGRPVPRAAVRLDPAGLGLRLRHELEAAFCAVPPEDDAATGTSG</sequence>
<dbReference type="PANTHER" id="PTHR37850:SF3">
    <property type="entry name" value="BLR7815 PROTEIN"/>
    <property type="match status" value="1"/>
</dbReference>
<feature type="domain" description="SAF" evidence="3">
    <location>
        <begin position="334"/>
        <end position="399"/>
    </location>
</feature>
<evidence type="ECO:0000256" key="2">
    <source>
        <dbReference type="ARBA" id="ARBA00023002"/>
    </source>
</evidence>
<dbReference type="PANTHER" id="PTHR37850">
    <property type="entry name" value="STRU PROTEIN"/>
    <property type="match status" value="1"/>
</dbReference>
<keyword evidence="2" id="KW-0560">Oxidoreductase</keyword>
<dbReference type="GO" id="GO:0008839">
    <property type="term" value="F:4-hydroxy-tetrahydrodipicolinate reductase"/>
    <property type="evidence" value="ECO:0007669"/>
    <property type="project" value="InterPro"/>
</dbReference>
<keyword evidence="1" id="KW-0521">NADP</keyword>
<dbReference type="Proteomes" id="UP000219621">
    <property type="component" value="Unassembled WGS sequence"/>
</dbReference>
<evidence type="ECO:0000256" key="1">
    <source>
        <dbReference type="ARBA" id="ARBA00022857"/>
    </source>
</evidence>
<protein>
    <submittedName>
        <fullName evidence="4">Predicted homoserine dehydrogenase, contains C-terminal SAF domain</fullName>
    </submittedName>
</protein>
<gene>
    <name evidence="4" type="ORF">SAMN05421508_10566</name>
</gene>
<dbReference type="InterPro" id="IPR048423">
    <property type="entry name" value="DRL_cat"/>
</dbReference>
<organism evidence="4 5">
    <name type="scientific">Caenispirillum bisanense</name>
    <dbReference type="NCBI Taxonomy" id="414052"/>
    <lineage>
        <taxon>Bacteria</taxon>
        <taxon>Pseudomonadati</taxon>
        <taxon>Pseudomonadota</taxon>
        <taxon>Alphaproteobacteria</taxon>
        <taxon>Rhodospirillales</taxon>
        <taxon>Novispirillaceae</taxon>
        <taxon>Caenispirillum</taxon>
    </lineage>
</organism>
<dbReference type="SUPFAM" id="SSF51735">
    <property type="entry name" value="NAD(P)-binding Rossmann-fold domains"/>
    <property type="match status" value="1"/>
</dbReference>
<dbReference type="AlphaFoldDB" id="A0A286GK67"/>
<dbReference type="InterPro" id="IPR013974">
    <property type="entry name" value="SAF"/>
</dbReference>
<dbReference type="InterPro" id="IPR000846">
    <property type="entry name" value="DapB_N"/>
</dbReference>
<dbReference type="InterPro" id="IPR036291">
    <property type="entry name" value="NAD(P)-bd_dom_sf"/>
</dbReference>
<reference evidence="4 5" key="1">
    <citation type="submission" date="2017-09" db="EMBL/GenBank/DDBJ databases">
        <authorList>
            <person name="Ehlers B."/>
            <person name="Leendertz F.H."/>
        </authorList>
    </citation>
    <scope>NUCLEOTIDE SEQUENCE [LARGE SCALE GENOMIC DNA]</scope>
    <source>
        <strain evidence="4 5">USBA 140</strain>
    </source>
</reference>
<accession>A0A286GK67</accession>
<dbReference type="Gene3D" id="3.40.50.720">
    <property type="entry name" value="NAD(P)-binding Rossmann-like Domain"/>
    <property type="match status" value="1"/>
</dbReference>
<dbReference type="Pfam" id="PF21135">
    <property type="entry name" value="DRL_cat"/>
    <property type="match status" value="1"/>
</dbReference>
<dbReference type="EMBL" id="OCNJ01000005">
    <property type="protein sequence ID" value="SOD95928.1"/>
    <property type="molecule type" value="Genomic_DNA"/>
</dbReference>
<proteinExistence type="predicted"/>